<keyword evidence="1" id="KW-0732">Signal</keyword>
<reference evidence="2 3" key="1">
    <citation type="submission" date="2018-06" db="EMBL/GenBank/DDBJ databases">
        <title>Genomic Encyclopedia of Type Strains, Phase III (KMG-III): the genomes of soil and plant-associated and newly described type strains.</title>
        <authorList>
            <person name="Whitman W."/>
        </authorList>
    </citation>
    <scope>NUCLEOTIDE SEQUENCE [LARGE SCALE GENOMIC DNA]</scope>
    <source>
        <strain evidence="2 3">JA737</strain>
    </source>
</reference>
<organism evidence="2 3">
    <name type="scientific">Rhodobacter viridis</name>
    <dbReference type="NCBI Taxonomy" id="1054202"/>
    <lineage>
        <taxon>Bacteria</taxon>
        <taxon>Pseudomonadati</taxon>
        <taxon>Pseudomonadota</taxon>
        <taxon>Alphaproteobacteria</taxon>
        <taxon>Rhodobacterales</taxon>
        <taxon>Rhodobacter group</taxon>
        <taxon>Rhodobacter</taxon>
    </lineage>
</organism>
<gene>
    <name evidence="2" type="ORF">C8J30_11029</name>
</gene>
<name>A0A318U1N0_9RHOB</name>
<feature type="chain" id="PRO_5016275999" evidence="1">
    <location>
        <begin position="32"/>
        <end position="184"/>
    </location>
</feature>
<dbReference type="AlphaFoldDB" id="A0A318U1N0"/>
<evidence type="ECO:0000313" key="2">
    <source>
        <dbReference type="EMBL" id="PYF09158.1"/>
    </source>
</evidence>
<evidence type="ECO:0000256" key="1">
    <source>
        <dbReference type="SAM" id="SignalP"/>
    </source>
</evidence>
<dbReference type="EMBL" id="QJTK01000010">
    <property type="protein sequence ID" value="PYF09158.1"/>
    <property type="molecule type" value="Genomic_DNA"/>
</dbReference>
<evidence type="ECO:0000313" key="3">
    <source>
        <dbReference type="Proteomes" id="UP000247727"/>
    </source>
</evidence>
<proteinExistence type="predicted"/>
<sequence length="184" mass="19798">MTTRMATKTVTLLVSAALALQVTSAPTPARAEMSDGEKAAALLAIIGIAALAASAKHYPKGYTPRSDLEKSEFARGYSDGLKGARYWEDNQTIGYAKGYQVGEEQRDRDAQAQQGQTGAPFLATKGCAEIVARNFGVNPRRVTLGQARPSSKHVWMIEAAVGRDYMTCTMRDSGEVLDLRGGRL</sequence>
<dbReference type="Proteomes" id="UP000247727">
    <property type="component" value="Unassembled WGS sequence"/>
</dbReference>
<accession>A0A318U1N0</accession>
<protein>
    <submittedName>
        <fullName evidence="2">Uncharacterized protein</fullName>
    </submittedName>
</protein>
<keyword evidence="3" id="KW-1185">Reference proteome</keyword>
<dbReference type="RefSeq" id="WP_220033726.1">
    <property type="nucleotide sequence ID" value="NZ_QJTK01000010.1"/>
</dbReference>
<comment type="caution">
    <text evidence="2">The sequence shown here is derived from an EMBL/GenBank/DDBJ whole genome shotgun (WGS) entry which is preliminary data.</text>
</comment>
<feature type="signal peptide" evidence="1">
    <location>
        <begin position="1"/>
        <end position="31"/>
    </location>
</feature>